<dbReference type="InterPro" id="IPR050697">
    <property type="entry name" value="Adenylyl/Guanylyl_Cyclase_3/4"/>
</dbReference>
<dbReference type="InterPro" id="IPR001054">
    <property type="entry name" value="A/G_cyclase"/>
</dbReference>
<evidence type="ECO:0000313" key="5">
    <source>
        <dbReference type="Proteomes" id="UP000011201"/>
    </source>
</evidence>
<evidence type="ECO:0000256" key="1">
    <source>
        <dbReference type="ARBA" id="ARBA00005381"/>
    </source>
</evidence>
<dbReference type="GO" id="GO:0004016">
    <property type="term" value="F:adenylate cyclase activity"/>
    <property type="evidence" value="ECO:0007669"/>
    <property type="project" value="UniProtKB-ARBA"/>
</dbReference>
<keyword evidence="5" id="KW-1185">Reference proteome</keyword>
<reference evidence="4 5" key="1">
    <citation type="journal article" date="2013" name="Proc. Natl. Acad. Sci. U.S.A.">
        <title>Improving the coverage of the cyanobacterial phylum using diversity-driven genome sequencing.</title>
        <authorList>
            <person name="Shih P.M."/>
            <person name="Wu D."/>
            <person name="Latifi A."/>
            <person name="Axen S.D."/>
            <person name="Fewer D.P."/>
            <person name="Talla E."/>
            <person name="Calteau A."/>
            <person name="Cai F."/>
            <person name="Tandeau de Marsac N."/>
            <person name="Rippka R."/>
            <person name="Herdman M."/>
            <person name="Sivonen K."/>
            <person name="Coursin T."/>
            <person name="Laurent T."/>
            <person name="Goodwin L."/>
            <person name="Nolan M."/>
            <person name="Davenport K.W."/>
            <person name="Han C.S."/>
            <person name="Rubin E.M."/>
            <person name="Eisen J.A."/>
            <person name="Woyke T."/>
            <person name="Gugger M."/>
            <person name="Kerfeld C.A."/>
        </authorList>
    </citation>
    <scope>NUCLEOTIDE SEQUENCE [LARGE SCALE GENOMIC DNA]</scope>
    <source>
        <strain evidence="4 5">PCC 7429</strain>
    </source>
</reference>
<feature type="transmembrane region" description="Helical" evidence="2">
    <location>
        <begin position="379"/>
        <end position="399"/>
    </location>
</feature>
<keyword evidence="2" id="KW-1133">Transmembrane helix</keyword>
<dbReference type="Gene3D" id="3.30.70.1230">
    <property type="entry name" value="Nucleotide cyclase"/>
    <property type="match status" value="1"/>
</dbReference>
<comment type="caution">
    <text evidence="4">The sequence shown here is derived from an EMBL/GenBank/DDBJ whole genome shotgun (WGS) entry which is preliminary data.</text>
</comment>
<keyword evidence="2" id="KW-0472">Membrane</keyword>
<dbReference type="EMBL" id="ALWB01000180">
    <property type="protein sequence ID" value="ELS31348.1"/>
    <property type="molecule type" value="Genomic_DNA"/>
</dbReference>
<accession>L8MZD7</accession>
<dbReference type="AlphaFoldDB" id="L8MZD7"/>
<feature type="domain" description="Guanylate cyclase" evidence="3">
    <location>
        <begin position="460"/>
        <end position="592"/>
    </location>
</feature>
<evidence type="ECO:0000256" key="2">
    <source>
        <dbReference type="SAM" id="Phobius"/>
    </source>
</evidence>
<dbReference type="InterPro" id="IPR007890">
    <property type="entry name" value="CHASE2"/>
</dbReference>
<gene>
    <name evidence="4" type="ORF">Pse7429DRAFT_3630</name>
</gene>
<sequence>MLSHFCELVLPQREPTLRSILKSILWKWRGIAIAAPTISMIAIGLRLIGALEPLELSLFDQFCRWRSLEPEDKRIVIIGIDETDLRQYKKWPIDDALLAKFLNKVRQQKPRAIGLDLARDFPVGEGYAQLEELFKTTPTLIAAIKKADLMDANYAVSSSDINPPPALAGTDRLGAINLPVDADGRIRRGLLALRLPDGTTTPSFGLQLALLYLDGEKSVPFEQALTPPRLKSNDGGYSHADVGGHQFIINFRQSRHGFRFVSMTDVLEDRIPPDLLSDRVVMIGTTAVSLKDLFFTPLDNGIGSSRIQTSGIEVHAQIVSHILGSTLDGRPRIQTWDKPWEWLWIFGWSLAGSTLIWQWRNVRVKDREIQILVMRSLSVLLLAGSLIGFCIIAFNYGWWLPFVPAAIAFFGGGTIVTSYLAITAAQIRTYFSRYLTDAVVKSLLETPEGLKLGGDRRKVTILMCDLRGFSTISEKLPPEKVVEILNVFLGTMTEAIAPYEGTIDEFIGDAILVLFGAPIHREDDAARAVASAIAMQLAMRSVNDKLTQMQLPEIAMGIGINTGEVVAGNIGSQSRAKYAVVGNHVNLTARIESYTVGGQILISETTYHEVQDIVKINGSMEVEPKGTSQPISIYDIAGINGKYNLELPSLSASLQVLPTPIPITYRILEEKHLGTDIFEGELRRLSPYGAEIFSDQDVPILSNLKIHLKINEQEGEAIAIEGEIYAKVLKHQAPNPKTLLAQGLSESMTESSVTGSLVTGNLILENKLTIGAIPEQRSPPTHYIYVHFTTVPNHLKAWLHGQSGK</sequence>
<dbReference type="GO" id="GO:0035556">
    <property type="term" value="P:intracellular signal transduction"/>
    <property type="evidence" value="ECO:0007669"/>
    <property type="project" value="InterPro"/>
</dbReference>
<dbReference type="PANTHER" id="PTHR43081">
    <property type="entry name" value="ADENYLATE CYCLASE, TERMINAL-DIFFERENTIATION SPECIFIC-RELATED"/>
    <property type="match status" value="1"/>
</dbReference>
<protein>
    <submittedName>
        <fullName evidence="4">Adenylate/guanylate cyclase with Chase sensor</fullName>
    </submittedName>
</protein>
<dbReference type="Proteomes" id="UP000011201">
    <property type="component" value="Unassembled WGS sequence"/>
</dbReference>
<dbReference type="SUPFAM" id="SSF55073">
    <property type="entry name" value="Nucleotide cyclase"/>
    <property type="match status" value="1"/>
</dbReference>
<dbReference type="SMART" id="SM00044">
    <property type="entry name" value="CYCc"/>
    <property type="match status" value="1"/>
</dbReference>
<proteinExistence type="inferred from homology"/>
<dbReference type="SMART" id="SM01080">
    <property type="entry name" value="CHASE2"/>
    <property type="match status" value="1"/>
</dbReference>
<dbReference type="Pfam" id="PF00211">
    <property type="entry name" value="Guanylate_cyc"/>
    <property type="match status" value="1"/>
</dbReference>
<dbReference type="PANTHER" id="PTHR43081:SF1">
    <property type="entry name" value="ADENYLATE CYCLASE, TERMINAL-DIFFERENTIATION SPECIFIC"/>
    <property type="match status" value="1"/>
</dbReference>
<dbReference type="Pfam" id="PF05226">
    <property type="entry name" value="CHASE2"/>
    <property type="match status" value="1"/>
</dbReference>
<keyword evidence="2" id="KW-0812">Transmembrane</keyword>
<comment type="similarity">
    <text evidence="1">Belongs to the adenylyl cyclase class-3 family.</text>
</comment>
<organism evidence="4 5">
    <name type="scientific">Pseudanabaena biceps PCC 7429</name>
    <dbReference type="NCBI Taxonomy" id="927668"/>
    <lineage>
        <taxon>Bacteria</taxon>
        <taxon>Bacillati</taxon>
        <taxon>Cyanobacteriota</taxon>
        <taxon>Cyanophyceae</taxon>
        <taxon>Pseudanabaenales</taxon>
        <taxon>Pseudanabaenaceae</taxon>
        <taxon>Pseudanabaena</taxon>
    </lineage>
</organism>
<dbReference type="PATRIC" id="fig|927668.3.peg.4007"/>
<feature type="transmembrane region" description="Helical" evidence="2">
    <location>
        <begin position="342"/>
        <end position="359"/>
    </location>
</feature>
<name>L8MZD7_9CYAN</name>
<dbReference type="GO" id="GO:0006171">
    <property type="term" value="P:cAMP biosynthetic process"/>
    <property type="evidence" value="ECO:0007669"/>
    <property type="project" value="TreeGrafter"/>
</dbReference>
<feature type="transmembrane region" description="Helical" evidence="2">
    <location>
        <begin position="405"/>
        <end position="425"/>
    </location>
</feature>
<dbReference type="PROSITE" id="PS50125">
    <property type="entry name" value="GUANYLATE_CYCLASE_2"/>
    <property type="match status" value="1"/>
</dbReference>
<evidence type="ECO:0000259" key="3">
    <source>
        <dbReference type="PROSITE" id="PS50125"/>
    </source>
</evidence>
<dbReference type="InterPro" id="IPR029787">
    <property type="entry name" value="Nucleotide_cyclase"/>
</dbReference>
<dbReference type="CDD" id="cd07302">
    <property type="entry name" value="CHD"/>
    <property type="match status" value="1"/>
</dbReference>
<evidence type="ECO:0000313" key="4">
    <source>
        <dbReference type="EMBL" id="ELS31348.1"/>
    </source>
</evidence>